<name>A0AA88M5I4_CHASR</name>
<dbReference type="Proteomes" id="UP001187415">
    <property type="component" value="Unassembled WGS sequence"/>
</dbReference>
<evidence type="ECO:0000313" key="2">
    <source>
        <dbReference type="Proteomes" id="UP001187415"/>
    </source>
</evidence>
<accession>A0AA88M5I4</accession>
<organism evidence="1 2">
    <name type="scientific">Channa striata</name>
    <name type="common">Snakehead murrel</name>
    <name type="synonym">Ophicephalus striatus</name>
    <dbReference type="NCBI Taxonomy" id="64152"/>
    <lineage>
        <taxon>Eukaryota</taxon>
        <taxon>Metazoa</taxon>
        <taxon>Chordata</taxon>
        <taxon>Craniata</taxon>
        <taxon>Vertebrata</taxon>
        <taxon>Euteleostomi</taxon>
        <taxon>Actinopterygii</taxon>
        <taxon>Neopterygii</taxon>
        <taxon>Teleostei</taxon>
        <taxon>Neoteleostei</taxon>
        <taxon>Acanthomorphata</taxon>
        <taxon>Anabantaria</taxon>
        <taxon>Anabantiformes</taxon>
        <taxon>Channoidei</taxon>
        <taxon>Channidae</taxon>
        <taxon>Channa</taxon>
    </lineage>
</organism>
<keyword evidence="2" id="KW-1185">Reference proteome</keyword>
<protein>
    <submittedName>
        <fullName evidence="1">Uncharacterized protein</fullName>
    </submittedName>
</protein>
<reference evidence="1" key="1">
    <citation type="submission" date="2023-07" db="EMBL/GenBank/DDBJ databases">
        <title>Chromosome-level Genome Assembly of Striped Snakehead (Channa striata).</title>
        <authorList>
            <person name="Liu H."/>
        </authorList>
    </citation>
    <scope>NUCLEOTIDE SEQUENCE</scope>
    <source>
        <strain evidence="1">Gz</strain>
        <tissue evidence="1">Muscle</tissue>
    </source>
</reference>
<dbReference type="AlphaFoldDB" id="A0AA88M5I4"/>
<gene>
    <name evidence="1" type="ORF">Q5P01_017869</name>
</gene>
<dbReference type="EMBL" id="JAUPFM010000014">
    <property type="protein sequence ID" value="KAK2829938.1"/>
    <property type="molecule type" value="Genomic_DNA"/>
</dbReference>
<proteinExistence type="predicted"/>
<comment type="caution">
    <text evidence="1">The sequence shown here is derived from an EMBL/GenBank/DDBJ whole genome shotgun (WGS) entry which is preliminary data.</text>
</comment>
<evidence type="ECO:0000313" key="1">
    <source>
        <dbReference type="EMBL" id="KAK2829938.1"/>
    </source>
</evidence>
<sequence>MFRPGESVTPVGVLQKLFEMMLETKLRALKISVAVSAMTNKAAGALMESGSLARVHTFHKLMGFKSADRGRVWTDDGEPTREDAASPRVWENERLEELMSCSTLLLVNRRQFEDPGYAEALAHLQFNDVTKAVGGSRVGETFLSVTKNRTGFLCAALGRTPVLH</sequence>